<evidence type="ECO:0000256" key="5">
    <source>
        <dbReference type="ARBA" id="ARBA00022679"/>
    </source>
</evidence>
<feature type="transmembrane region" description="Helical" evidence="14">
    <location>
        <begin position="172"/>
        <end position="195"/>
    </location>
</feature>
<feature type="transmembrane region" description="Helical" evidence="14">
    <location>
        <begin position="243"/>
        <end position="264"/>
    </location>
</feature>
<dbReference type="HAMAP" id="MF_00154">
    <property type="entry name" value="CyoE_CtaB"/>
    <property type="match status" value="1"/>
</dbReference>
<dbReference type="InterPro" id="IPR030470">
    <property type="entry name" value="UbiA_prenylTrfase_CS"/>
</dbReference>
<evidence type="ECO:0000256" key="1">
    <source>
        <dbReference type="ARBA" id="ARBA00004651"/>
    </source>
</evidence>
<dbReference type="Gene3D" id="1.10.357.140">
    <property type="entry name" value="UbiA prenyltransferase"/>
    <property type="match status" value="1"/>
</dbReference>
<feature type="transmembrane region" description="Helical" evidence="14">
    <location>
        <begin position="276"/>
        <end position="294"/>
    </location>
</feature>
<dbReference type="CDD" id="cd13957">
    <property type="entry name" value="PT_UbiA_Cox10"/>
    <property type="match status" value="1"/>
</dbReference>
<evidence type="ECO:0000256" key="8">
    <source>
        <dbReference type="ARBA" id="ARBA00023133"/>
    </source>
</evidence>
<dbReference type="PROSITE" id="PS00943">
    <property type="entry name" value="UBIA"/>
    <property type="match status" value="1"/>
</dbReference>
<evidence type="ECO:0000256" key="6">
    <source>
        <dbReference type="ARBA" id="ARBA00022692"/>
    </source>
</evidence>
<feature type="transmembrane region" description="Helical" evidence="14">
    <location>
        <begin position="147"/>
        <end position="166"/>
    </location>
</feature>
<evidence type="ECO:0000256" key="14">
    <source>
        <dbReference type="HAMAP-Rule" id="MF_00154"/>
    </source>
</evidence>
<comment type="subcellular location">
    <subcellularLocation>
        <location evidence="1 14">Cell membrane</location>
        <topology evidence="1 14">Multi-pass membrane protein</topology>
    </subcellularLocation>
</comment>
<keyword evidence="6 14" id="KW-0812">Transmembrane</keyword>
<name>A0A0F3N5L9_9RICK</name>
<sequence>MNPNCKNVKLQIISEMSDYWDLLKPKIMYLVVLTGITGMFIAPGNIHPFIAVISALCIALGSGAAGAINMWYDSDIDALMERTKNRPIPSGRIAKSSAIELGLVLSIISVTVMMIAVNYTSGILLAISIAFYTLVYTMYLKRRTSQNIVIGGIAGALPPIIGWTSVTSSISIKSLILFLIIFMWTPPHFWALSLLNYQEYEKAKIPMLPVTHGIFVTKVYILIYSIILFIVTLLPGIFLKDYLLYETCAIPLGITFVFHAFKVLTSINHYKYKAMFTYSIAYLFILFICIILSSF</sequence>
<keyword evidence="5 14" id="KW-0808">Transferase</keyword>
<comment type="catalytic activity">
    <reaction evidence="13 14">
        <text>heme b + (2E,6E)-farnesyl diphosphate + H2O = Fe(II)-heme o + diphosphate</text>
        <dbReference type="Rhea" id="RHEA:28070"/>
        <dbReference type="ChEBI" id="CHEBI:15377"/>
        <dbReference type="ChEBI" id="CHEBI:33019"/>
        <dbReference type="ChEBI" id="CHEBI:60344"/>
        <dbReference type="ChEBI" id="CHEBI:60530"/>
        <dbReference type="ChEBI" id="CHEBI:175763"/>
        <dbReference type="EC" id="2.5.1.141"/>
    </reaction>
</comment>
<proteinExistence type="inferred from homology"/>
<dbReference type="PANTHER" id="PTHR43448:SF7">
    <property type="entry name" value="4-HYDROXYBENZOATE SOLANESYLTRANSFERASE"/>
    <property type="match status" value="1"/>
</dbReference>
<dbReference type="NCBIfam" id="TIGR01473">
    <property type="entry name" value="cyoE_ctaB"/>
    <property type="match status" value="1"/>
</dbReference>
<evidence type="ECO:0000256" key="3">
    <source>
        <dbReference type="ARBA" id="ARBA00012292"/>
    </source>
</evidence>
<dbReference type="NCBIfam" id="NF003349">
    <property type="entry name" value="PRK04375.1-2"/>
    <property type="match status" value="1"/>
</dbReference>
<feature type="transmembrane region" description="Helical" evidence="14">
    <location>
        <begin position="215"/>
        <end position="237"/>
    </location>
</feature>
<evidence type="ECO:0000256" key="12">
    <source>
        <dbReference type="ARBA" id="ARBA00042475"/>
    </source>
</evidence>
<dbReference type="RefSeq" id="WP_045805129.1">
    <property type="nucleotide sequence ID" value="NZ_LANU01000003.1"/>
</dbReference>
<comment type="function">
    <text evidence="14">Converts heme B (protoheme IX) to heme O by substitution of the vinyl group on carbon 2 of heme B porphyrin ring with a hydroxyethyl farnesyl side group.</text>
</comment>
<gene>
    <name evidence="15" type="primary">cyoE</name>
    <name evidence="14" type="synonym">ctaB</name>
    <name evidence="15" type="ORF">EMUCRT_0842</name>
</gene>
<dbReference type="AlphaFoldDB" id="A0A0F3N5L9"/>
<comment type="caution">
    <text evidence="15">The sequence shown here is derived from an EMBL/GenBank/DDBJ whole genome shotgun (WGS) entry which is preliminary data.</text>
</comment>
<keyword evidence="9 14" id="KW-0472">Membrane</keyword>
<dbReference type="InterPro" id="IPR006369">
    <property type="entry name" value="Protohaem_IX_farnesylTrfase"/>
</dbReference>
<comment type="miscellaneous">
    <text evidence="14">Carbon 2 of the heme B porphyrin ring is defined according to the Fischer nomenclature.</text>
</comment>
<evidence type="ECO:0000256" key="13">
    <source>
        <dbReference type="ARBA" id="ARBA00047690"/>
    </source>
</evidence>
<dbReference type="UniPathway" id="UPA00834">
    <property type="reaction ID" value="UER00712"/>
</dbReference>
<evidence type="ECO:0000256" key="4">
    <source>
        <dbReference type="ARBA" id="ARBA00022475"/>
    </source>
</evidence>
<feature type="transmembrane region" description="Helical" evidence="14">
    <location>
        <begin position="27"/>
        <end position="43"/>
    </location>
</feature>
<comment type="pathway">
    <text evidence="2 14">Porphyrin-containing compound metabolism; heme O biosynthesis; heme O from protoheme: step 1/1.</text>
</comment>
<reference evidence="15 16" key="1">
    <citation type="submission" date="2015-02" db="EMBL/GenBank/DDBJ databases">
        <title>Genome Sequencing of Rickettsiales.</title>
        <authorList>
            <person name="Daugherty S.C."/>
            <person name="Su Q."/>
            <person name="Abolude K."/>
            <person name="Beier-Sexton M."/>
            <person name="Carlyon J.A."/>
            <person name="Carter R."/>
            <person name="Day N.P."/>
            <person name="Dumler S.J."/>
            <person name="Dyachenko V."/>
            <person name="Godinez A."/>
            <person name="Kurtti T.J."/>
            <person name="Lichay M."/>
            <person name="Mullins K.E."/>
            <person name="Ott S."/>
            <person name="Pappas-Brown V."/>
            <person name="Paris D.H."/>
            <person name="Patel P."/>
            <person name="Richards A.L."/>
            <person name="Sadzewicz L."/>
            <person name="Sears K."/>
            <person name="Seidman D."/>
            <person name="Sengamalay N."/>
            <person name="Stenos J."/>
            <person name="Tallon L.J."/>
            <person name="Vincent G."/>
            <person name="Fraser C.M."/>
            <person name="Munderloh U."/>
            <person name="Dunning-Hotopp J.C."/>
        </authorList>
    </citation>
    <scope>NUCLEOTIDE SEQUENCE [LARGE SCALE GENOMIC DNA]</scope>
    <source>
        <strain evidence="15 16">EmCRT</strain>
    </source>
</reference>
<dbReference type="GO" id="GO:0005886">
    <property type="term" value="C:plasma membrane"/>
    <property type="evidence" value="ECO:0007669"/>
    <property type="project" value="UniProtKB-SubCell"/>
</dbReference>
<evidence type="ECO:0000313" key="15">
    <source>
        <dbReference type="EMBL" id="KJV63388.1"/>
    </source>
</evidence>
<evidence type="ECO:0000256" key="11">
    <source>
        <dbReference type="ARBA" id="ARBA00040810"/>
    </source>
</evidence>
<dbReference type="Pfam" id="PF01040">
    <property type="entry name" value="UbiA"/>
    <property type="match status" value="1"/>
</dbReference>
<dbReference type="InterPro" id="IPR000537">
    <property type="entry name" value="UbiA_prenyltransferase"/>
</dbReference>
<protein>
    <recommendedName>
        <fullName evidence="11 14">Protoheme IX farnesyltransferase</fullName>
        <ecNumber evidence="3 14">2.5.1.141</ecNumber>
    </recommendedName>
    <alternativeName>
        <fullName evidence="12 14">Heme B farnesyltransferase</fullName>
    </alternativeName>
    <alternativeName>
        <fullName evidence="10 14">Heme O synthase</fullName>
    </alternativeName>
</protein>
<keyword evidence="7 14" id="KW-1133">Transmembrane helix</keyword>
<accession>A0A0F3N5L9</accession>
<evidence type="ECO:0000256" key="10">
    <source>
        <dbReference type="ARBA" id="ARBA00030253"/>
    </source>
</evidence>
<feature type="transmembrane region" description="Helical" evidence="14">
    <location>
        <begin position="49"/>
        <end position="72"/>
    </location>
</feature>
<feature type="transmembrane region" description="Helical" evidence="14">
    <location>
        <begin position="93"/>
        <end position="117"/>
    </location>
</feature>
<evidence type="ECO:0000256" key="9">
    <source>
        <dbReference type="ARBA" id="ARBA00023136"/>
    </source>
</evidence>
<dbReference type="PANTHER" id="PTHR43448">
    <property type="entry name" value="PROTOHEME IX FARNESYLTRANSFERASE, MITOCHONDRIAL"/>
    <property type="match status" value="1"/>
</dbReference>
<dbReference type="EMBL" id="LANU01000003">
    <property type="protein sequence ID" value="KJV63388.1"/>
    <property type="molecule type" value="Genomic_DNA"/>
</dbReference>
<dbReference type="Proteomes" id="UP000033546">
    <property type="component" value="Unassembled WGS sequence"/>
</dbReference>
<dbReference type="InterPro" id="IPR044878">
    <property type="entry name" value="UbiA_sf"/>
</dbReference>
<dbReference type="PATRIC" id="fig|1359167.3.peg.809"/>
<evidence type="ECO:0000313" key="16">
    <source>
        <dbReference type="Proteomes" id="UP000033546"/>
    </source>
</evidence>
<evidence type="ECO:0000256" key="7">
    <source>
        <dbReference type="ARBA" id="ARBA00022989"/>
    </source>
</evidence>
<dbReference type="GO" id="GO:0008495">
    <property type="term" value="F:protoheme IX farnesyltransferase activity"/>
    <property type="evidence" value="ECO:0007669"/>
    <property type="project" value="UniProtKB-UniRule"/>
</dbReference>
<dbReference type="EC" id="2.5.1.141" evidence="3 14"/>
<organism evidence="15 16">
    <name type="scientific">Ehrlichia cf. muris str. EmCRT</name>
    <dbReference type="NCBI Taxonomy" id="1359167"/>
    <lineage>
        <taxon>Bacteria</taxon>
        <taxon>Pseudomonadati</taxon>
        <taxon>Pseudomonadota</taxon>
        <taxon>Alphaproteobacteria</taxon>
        <taxon>Rickettsiales</taxon>
        <taxon>Anaplasmataceae</taxon>
        <taxon>Ehrlichia</taxon>
    </lineage>
</organism>
<keyword evidence="4 14" id="KW-1003">Cell membrane</keyword>
<dbReference type="GO" id="GO:0048034">
    <property type="term" value="P:heme O biosynthetic process"/>
    <property type="evidence" value="ECO:0007669"/>
    <property type="project" value="UniProtKB-UniRule"/>
</dbReference>
<keyword evidence="8 14" id="KW-0350">Heme biosynthesis</keyword>
<feature type="transmembrane region" description="Helical" evidence="14">
    <location>
        <begin position="123"/>
        <end position="140"/>
    </location>
</feature>
<evidence type="ECO:0000256" key="2">
    <source>
        <dbReference type="ARBA" id="ARBA00004919"/>
    </source>
</evidence>
<comment type="similarity">
    <text evidence="14">Belongs to the UbiA prenyltransferase family. Protoheme IX farnesyltransferase subfamily.</text>
</comment>